<feature type="domain" description="ABC1 atypical kinase-like" evidence="3">
    <location>
        <begin position="126"/>
        <end position="355"/>
    </location>
</feature>
<name>A0A6C7DVC1_ILUCY</name>
<dbReference type="InterPro" id="IPR011009">
    <property type="entry name" value="Kinase-like_dom_sf"/>
</dbReference>
<dbReference type="PANTHER" id="PTHR10566:SF113">
    <property type="entry name" value="PROTEIN ACTIVITY OF BC1 COMPLEX KINASE 7, CHLOROPLASTIC"/>
    <property type="match status" value="1"/>
</dbReference>
<dbReference type="SUPFAM" id="SSF56112">
    <property type="entry name" value="Protein kinase-like (PK-like)"/>
    <property type="match status" value="1"/>
</dbReference>
<comment type="similarity">
    <text evidence="1">Belongs to the protein kinase superfamily. ADCK protein kinase family.</text>
</comment>
<evidence type="ECO:0000313" key="4">
    <source>
        <dbReference type="EMBL" id="BAN00704.1"/>
    </source>
</evidence>
<evidence type="ECO:0000256" key="2">
    <source>
        <dbReference type="SAM" id="SignalP"/>
    </source>
</evidence>
<feature type="signal peptide" evidence="2">
    <location>
        <begin position="1"/>
        <end position="22"/>
    </location>
</feature>
<dbReference type="InterPro" id="IPR004147">
    <property type="entry name" value="ABC1_dom"/>
</dbReference>
<proteinExistence type="inferred from homology"/>
<evidence type="ECO:0000256" key="1">
    <source>
        <dbReference type="ARBA" id="ARBA00009670"/>
    </source>
</evidence>
<feature type="chain" id="PRO_5025545955" description="ABC1 atypical kinase-like domain-containing protein" evidence="2">
    <location>
        <begin position="23"/>
        <end position="490"/>
    </location>
</feature>
<dbReference type="RefSeq" id="WP_015439952.1">
    <property type="nucleotide sequence ID" value="NC_020520.1"/>
</dbReference>
<gene>
    <name evidence="4" type="ORF">YM304_03900</name>
</gene>
<dbReference type="InterPro" id="IPR034646">
    <property type="entry name" value="ADCK3_dom"/>
</dbReference>
<accession>A0A6C7DVC1</accession>
<dbReference type="KEGG" id="aym:YM304_03900"/>
<keyword evidence="5" id="KW-1185">Reference proteome</keyword>
<keyword evidence="2" id="KW-0732">Signal</keyword>
<dbReference type="CDD" id="cd13970">
    <property type="entry name" value="ABC1_ADCK3"/>
    <property type="match status" value="1"/>
</dbReference>
<dbReference type="Pfam" id="PF03109">
    <property type="entry name" value="ABC1"/>
    <property type="match status" value="1"/>
</dbReference>
<sequence>MQKKAVASLASIVALAAGLATAAQKAGKKASDGVVGSPVASRFSRSAKVWKLSARNSARFAVSRVRGIGSAEARRAELDEQFAIKTAADVAKELGEMKGVLMKAGQLISFIFEALPDEAQDALATLQADAAPMAPTLAAGVVRDDLGKPPEKIFLDWTDMPVAAASIGQVHRAVTPDGRDVAVKVQYPGVHEAIESDLDAAEVMYAMFSSMMLKGLDAKGLVDELRSRMREELDYRLEASNVAEFEQRFAGHPWVRIPKLVPDYSTEHLLTTEWIDGMTFDQLRRQESTETKQRAAEVLWRFSQNAIHRYGIFNGDPHPGNYKFHHDGSVSFLDYGLVKRWSPGEWETLKPAMDAIIVDRDPELLVRRMESSGFLRSGHGLDAGLVYDYVSSPYVPYLTDEFTFTREWMRDTLATILDVQGPHAPVIEQLNMPPSFVILDRVIWGVSAILGKLEAHGPWRAMLLEYTNDGEPATELGATEAAWTRSRSSH</sequence>
<organism evidence="4 5">
    <name type="scientific">Ilumatobacter coccineus (strain NBRC 103263 / KCTC 29153 / YM16-304)</name>
    <dbReference type="NCBI Taxonomy" id="1313172"/>
    <lineage>
        <taxon>Bacteria</taxon>
        <taxon>Bacillati</taxon>
        <taxon>Actinomycetota</taxon>
        <taxon>Acidimicrobiia</taxon>
        <taxon>Acidimicrobiales</taxon>
        <taxon>Ilumatobacteraceae</taxon>
        <taxon>Ilumatobacter</taxon>
    </lineage>
</organism>
<reference evidence="4 5" key="1">
    <citation type="journal article" date="2013" name="Int. J. Syst. Evol. Microbiol.">
        <title>Ilumatobacter nonamiense sp. nov. and Ilumatobacter coccineum sp. nov., isolated from seashore sand.</title>
        <authorList>
            <person name="Matsumoto A."/>
            <person name="Kasai H."/>
            <person name="Matsuo Y."/>
            <person name="Shizuri Y."/>
            <person name="Ichikawa N."/>
            <person name="Fujita N."/>
            <person name="Omura S."/>
            <person name="Takahashi Y."/>
        </authorList>
    </citation>
    <scope>NUCLEOTIDE SEQUENCE [LARGE SCALE GENOMIC DNA]</scope>
    <source>
        <strain evidence="5">NBRC 103263 / KCTC 29153 / YM16-304</strain>
    </source>
</reference>
<dbReference type="PANTHER" id="PTHR10566">
    <property type="entry name" value="CHAPERONE-ACTIVITY OF BC1 COMPLEX CABC1 -RELATED"/>
    <property type="match status" value="1"/>
</dbReference>
<protein>
    <recommendedName>
        <fullName evidence="3">ABC1 atypical kinase-like domain-containing protein</fullName>
    </recommendedName>
</protein>
<evidence type="ECO:0000259" key="3">
    <source>
        <dbReference type="Pfam" id="PF03109"/>
    </source>
</evidence>
<evidence type="ECO:0000313" key="5">
    <source>
        <dbReference type="Proteomes" id="UP000011863"/>
    </source>
</evidence>
<dbReference type="Proteomes" id="UP000011863">
    <property type="component" value="Chromosome"/>
</dbReference>
<dbReference type="EMBL" id="AP012057">
    <property type="protein sequence ID" value="BAN00704.1"/>
    <property type="molecule type" value="Genomic_DNA"/>
</dbReference>
<dbReference type="OrthoDB" id="9795390at2"/>
<dbReference type="AlphaFoldDB" id="A0A6C7DVC1"/>
<dbReference type="InterPro" id="IPR050154">
    <property type="entry name" value="UbiB_kinase"/>
</dbReference>